<dbReference type="Gene3D" id="2.115.10.20">
    <property type="entry name" value="Glycosyl hydrolase domain, family 43"/>
    <property type="match status" value="1"/>
</dbReference>
<dbReference type="InterPro" id="IPR023296">
    <property type="entry name" value="Glyco_hydro_beta-prop_sf"/>
</dbReference>
<dbReference type="InterPro" id="IPR006710">
    <property type="entry name" value="Glyco_hydro_43"/>
</dbReference>
<reference evidence="10" key="1">
    <citation type="journal article" date="2021" name="PeerJ">
        <title>Extensive microbial diversity within the chicken gut microbiome revealed by metagenomics and culture.</title>
        <authorList>
            <person name="Gilroy R."/>
            <person name="Ravi A."/>
            <person name="Getino M."/>
            <person name="Pursley I."/>
            <person name="Horton D.L."/>
            <person name="Alikhan N.F."/>
            <person name="Baker D."/>
            <person name="Gharbi K."/>
            <person name="Hall N."/>
            <person name="Watson M."/>
            <person name="Adriaenssens E.M."/>
            <person name="Foster-Nyarko E."/>
            <person name="Jarju S."/>
            <person name="Secka A."/>
            <person name="Antonio M."/>
            <person name="Oren A."/>
            <person name="Chaudhuri R.R."/>
            <person name="La Ragione R."/>
            <person name="Hildebrand F."/>
            <person name="Pallen M.J."/>
        </authorList>
    </citation>
    <scope>NUCLEOTIDE SEQUENCE</scope>
    <source>
        <strain evidence="10">ChiHjej12B11-24981</strain>
    </source>
</reference>
<evidence type="ECO:0000256" key="1">
    <source>
        <dbReference type="ARBA" id="ARBA00009865"/>
    </source>
</evidence>
<dbReference type="AlphaFoldDB" id="A0A9D2CXD8"/>
<feature type="active site" description="Proton acceptor" evidence="6">
    <location>
        <position position="34"/>
    </location>
</feature>
<dbReference type="PANTHER" id="PTHR43772:SF2">
    <property type="entry name" value="PUTATIVE (AFU_ORTHOLOGUE AFUA_2G04480)-RELATED"/>
    <property type="match status" value="1"/>
</dbReference>
<dbReference type="CDD" id="cd08991">
    <property type="entry name" value="GH43_HoAraf43-like"/>
    <property type="match status" value="1"/>
</dbReference>
<keyword evidence="3 8" id="KW-0378">Hydrolase</keyword>
<feature type="chain" id="PRO_5038890317" evidence="9">
    <location>
        <begin position="23"/>
        <end position="345"/>
    </location>
</feature>
<protein>
    <submittedName>
        <fullName evidence="10">Glycoside hydrolase family 43 protein</fullName>
    </submittedName>
</protein>
<evidence type="ECO:0000256" key="9">
    <source>
        <dbReference type="SAM" id="SignalP"/>
    </source>
</evidence>
<keyword evidence="5 8" id="KW-0326">Glycosidase</keyword>
<evidence type="ECO:0000256" key="7">
    <source>
        <dbReference type="PIRSR" id="PIRSR606710-2"/>
    </source>
</evidence>
<evidence type="ECO:0000256" key="2">
    <source>
        <dbReference type="ARBA" id="ARBA00022651"/>
    </source>
</evidence>
<keyword evidence="4" id="KW-0119">Carbohydrate metabolism</keyword>
<keyword evidence="2" id="KW-0858">Xylan degradation</keyword>
<reference evidence="10" key="2">
    <citation type="submission" date="2021-04" db="EMBL/GenBank/DDBJ databases">
        <authorList>
            <person name="Gilroy R."/>
        </authorList>
    </citation>
    <scope>NUCLEOTIDE SEQUENCE</scope>
    <source>
        <strain evidence="10">ChiHjej12B11-24981</strain>
    </source>
</reference>
<dbReference type="SUPFAM" id="SSF75005">
    <property type="entry name" value="Arabinanase/levansucrase/invertase"/>
    <property type="match status" value="1"/>
</dbReference>
<comment type="caution">
    <text evidence="10">The sequence shown here is derived from an EMBL/GenBank/DDBJ whole genome shotgun (WGS) entry which is preliminary data.</text>
</comment>
<feature type="site" description="Important for catalytic activity, responsible for pKa modulation of the active site Glu and correct orientation of both the proton donor and substrate" evidence="7">
    <location>
        <position position="143"/>
    </location>
</feature>
<evidence type="ECO:0000256" key="6">
    <source>
        <dbReference type="PIRSR" id="PIRSR606710-1"/>
    </source>
</evidence>
<evidence type="ECO:0000256" key="8">
    <source>
        <dbReference type="RuleBase" id="RU361187"/>
    </source>
</evidence>
<accession>A0A9D2CXD8</accession>
<dbReference type="Proteomes" id="UP000824023">
    <property type="component" value="Unassembled WGS sequence"/>
</dbReference>
<dbReference type="PANTHER" id="PTHR43772">
    <property type="entry name" value="ENDO-1,4-BETA-XYLANASE"/>
    <property type="match status" value="1"/>
</dbReference>
<evidence type="ECO:0000256" key="3">
    <source>
        <dbReference type="ARBA" id="ARBA00022801"/>
    </source>
</evidence>
<name>A0A9D2CXD8_9BACE</name>
<keyword evidence="9" id="KW-0732">Signal</keyword>
<dbReference type="InterPro" id="IPR052176">
    <property type="entry name" value="Glycosyl_Hydrlase_43_Enz"/>
</dbReference>
<feature type="signal peptide" evidence="9">
    <location>
        <begin position="1"/>
        <end position="22"/>
    </location>
</feature>
<evidence type="ECO:0000256" key="4">
    <source>
        <dbReference type="ARBA" id="ARBA00023277"/>
    </source>
</evidence>
<comment type="similarity">
    <text evidence="1 8">Belongs to the glycosyl hydrolase 43 family.</text>
</comment>
<dbReference type="GO" id="GO:0045493">
    <property type="term" value="P:xylan catabolic process"/>
    <property type="evidence" value="ECO:0007669"/>
    <property type="project" value="UniProtKB-KW"/>
</dbReference>
<evidence type="ECO:0000256" key="5">
    <source>
        <dbReference type="ARBA" id="ARBA00023295"/>
    </source>
</evidence>
<evidence type="ECO:0000313" key="11">
    <source>
        <dbReference type="Proteomes" id="UP000824023"/>
    </source>
</evidence>
<proteinExistence type="inferred from homology"/>
<feature type="active site" description="Proton donor" evidence="6">
    <location>
        <position position="207"/>
    </location>
</feature>
<keyword evidence="2" id="KW-0624">Polysaccharide degradation</keyword>
<dbReference type="GO" id="GO:0004553">
    <property type="term" value="F:hydrolase activity, hydrolyzing O-glycosyl compounds"/>
    <property type="evidence" value="ECO:0007669"/>
    <property type="project" value="InterPro"/>
</dbReference>
<gene>
    <name evidence="10" type="ORF">H9819_09290</name>
</gene>
<dbReference type="EMBL" id="DXCK01000124">
    <property type="protein sequence ID" value="HIZ02421.1"/>
    <property type="molecule type" value="Genomic_DNA"/>
</dbReference>
<organism evidence="10 11">
    <name type="scientific">Candidatus Bacteroides merdipullorum</name>
    <dbReference type="NCBI Taxonomy" id="2838474"/>
    <lineage>
        <taxon>Bacteria</taxon>
        <taxon>Pseudomonadati</taxon>
        <taxon>Bacteroidota</taxon>
        <taxon>Bacteroidia</taxon>
        <taxon>Bacteroidales</taxon>
        <taxon>Bacteroidaceae</taxon>
        <taxon>Bacteroides</taxon>
    </lineage>
</organism>
<sequence length="345" mass="38725">MKQALALCGILLLLAGHPAVYGQDSGLQEIPYADPTITRVGDTYYLTGTSSQTPAGFTVLLSDNLEGPWRTGTADDTRFLLTQGESYGTTGFWAPQWIQVDNHTWGLAYTANEQTALAWSNRVTGPFRQDTLRPIDASAKNIDPFLFRDDDGRYYLYHVRFDHGNYIWVAEFDLQRGTIRPETLRRCLDNTEPWENTPSYPSVPIMEGPTVVKLDGVYYLFFSANHFMNIDYAVGYATSSSPLGPWEKHTANPIISRHIVGENGSGHGDIFRGKDGRLYYVYHVHASDHEVSPRRTRIVPLHLSKRADGLYDISVKPDEVIIPRRILGTAGSNAETIKLSRNINK</sequence>
<dbReference type="Pfam" id="PF04616">
    <property type="entry name" value="Glyco_hydro_43"/>
    <property type="match status" value="1"/>
</dbReference>
<evidence type="ECO:0000313" key="10">
    <source>
        <dbReference type="EMBL" id="HIZ02421.1"/>
    </source>
</evidence>